<accession>G9BAR5</accession>
<gene>
    <name evidence="1" type="ORF">E37-7F_38</name>
</gene>
<organism evidence="1">
    <name type="scientific">uncultured marine crenarchaeote E37-7F</name>
    <dbReference type="NCBI Taxonomy" id="907717"/>
    <lineage>
        <taxon>Archaea</taxon>
        <taxon>Candidatus Bathyarchaeota</taxon>
        <taxon>environmental samples</taxon>
    </lineage>
</organism>
<reference evidence="1" key="1">
    <citation type="journal article" date="2012" name="Environ. Microbiol.">
        <title>Genetic structure of three fosmid-fragments encoding 16S rRNA genes of the Miscellaneous Crenarchaeotic Group (MCG): implications for physiology and evolution of marine sedimentary archaea.</title>
        <authorList>
            <person name="Li P.Y."/>
            <person name="Xie B.B."/>
            <person name="Zhang X.Y."/>
            <person name="Qin Q.L."/>
            <person name="Dang H.Y."/>
            <person name="Wang X.M."/>
            <person name="Chen X.L."/>
            <person name="Yu J."/>
            <person name="Zhang Y.Z."/>
        </authorList>
    </citation>
    <scope>NUCLEOTIDE SEQUENCE</scope>
</reference>
<name>G9BAR5_9ARCH</name>
<keyword evidence="1" id="KW-0808">Transferase</keyword>
<dbReference type="EMBL" id="HQ214611">
    <property type="protein sequence ID" value="ADQ54421.1"/>
    <property type="molecule type" value="Genomic_DNA"/>
</dbReference>
<dbReference type="AlphaFoldDB" id="G9BAR5"/>
<sequence length="151" mass="17962">MIKNVITEIKEKMDATCTILTDLVYQTENISTQEFYDYLTGEIFSEDTTTLQDILDSAYLMIHELVEISELKKRGIKIHKHVIVESPKEVIYNAHFVAQEFEMDYALKKKDYAWVKRRLRDHRNVLFDDPNLPEKMKPIAQRIYDKFSRKV</sequence>
<proteinExistence type="predicted"/>
<dbReference type="GO" id="GO:0016740">
    <property type="term" value="F:transferase activity"/>
    <property type="evidence" value="ECO:0007669"/>
    <property type="project" value="UniProtKB-KW"/>
</dbReference>
<evidence type="ECO:0000313" key="1">
    <source>
        <dbReference type="EMBL" id="ADQ54421.1"/>
    </source>
</evidence>
<protein>
    <submittedName>
        <fullName evidence="1">GNAT family acetyltransferase</fullName>
    </submittedName>
</protein>